<dbReference type="EMBL" id="LQWZ01000023">
    <property type="protein sequence ID" value="OAH55887.1"/>
    <property type="molecule type" value="Genomic_DNA"/>
</dbReference>
<name>A0A177KRW6_9BACI</name>
<evidence type="ECO:0008006" key="3">
    <source>
        <dbReference type="Google" id="ProtNLM"/>
    </source>
</evidence>
<dbReference type="Pfam" id="PF10673">
    <property type="entry name" value="DUF2487"/>
    <property type="match status" value="1"/>
</dbReference>
<dbReference type="InterPro" id="IPR019615">
    <property type="entry name" value="DUF2487"/>
</dbReference>
<evidence type="ECO:0000313" key="1">
    <source>
        <dbReference type="EMBL" id="OAH55887.1"/>
    </source>
</evidence>
<accession>A0A177KRW6</accession>
<reference evidence="1 2" key="1">
    <citation type="submission" date="2016-01" db="EMBL/GenBank/DDBJ databases">
        <title>Investigation of taxonomic status of Bacillus aminovorans.</title>
        <authorList>
            <person name="Verma A."/>
            <person name="Pal Y."/>
            <person name="Krishnamurthi S."/>
        </authorList>
    </citation>
    <scope>NUCLEOTIDE SEQUENCE [LARGE SCALE GENOMIC DNA]</scope>
    <source>
        <strain evidence="1 2">DSM 4337</strain>
    </source>
</reference>
<proteinExistence type="predicted"/>
<dbReference type="Proteomes" id="UP000077271">
    <property type="component" value="Unassembled WGS sequence"/>
</dbReference>
<protein>
    <recommendedName>
        <fullName evidence="3">DUF2487 domain-containing protein</fullName>
    </recommendedName>
</protein>
<comment type="caution">
    <text evidence="1">The sequence shown here is derived from an EMBL/GenBank/DDBJ whole genome shotgun (WGS) entry which is preliminary data.</text>
</comment>
<evidence type="ECO:0000313" key="2">
    <source>
        <dbReference type="Proteomes" id="UP000077271"/>
    </source>
</evidence>
<organism evidence="1 2">
    <name type="scientific">Domibacillus aminovorans</name>
    <dbReference type="NCBI Taxonomy" id="29332"/>
    <lineage>
        <taxon>Bacteria</taxon>
        <taxon>Bacillati</taxon>
        <taxon>Bacillota</taxon>
        <taxon>Bacilli</taxon>
        <taxon>Bacillales</taxon>
        <taxon>Bacillaceae</taxon>
        <taxon>Domibacillus</taxon>
    </lineage>
</organism>
<dbReference type="AlphaFoldDB" id="A0A177KRW6"/>
<sequence>MIKKEVKKMNWNGKDTALFLQQKEYIDTAIVPVVPADFGPGMIGAAEQYEFIQLLVTFLEKQFKGRLLVTPPHAYLPDRDELVSDAAEWTGRLKKVGFKHVFFFTSDSRWREREQETGAAVIWVPSVPLGDMEDSVKYSLIENQAKQIVNIIVQKWQESVS</sequence>
<gene>
    <name evidence="1" type="ORF">AWH48_04215</name>
</gene>